<reference evidence="2" key="1">
    <citation type="journal article" date="2020" name="mSystems">
        <title>Genome- and Community-Level Interaction Insights into Carbon Utilization and Element Cycling Functions of Hydrothermarchaeota in Hydrothermal Sediment.</title>
        <authorList>
            <person name="Zhou Z."/>
            <person name="Liu Y."/>
            <person name="Xu W."/>
            <person name="Pan J."/>
            <person name="Luo Z.H."/>
            <person name="Li M."/>
        </authorList>
    </citation>
    <scope>NUCLEOTIDE SEQUENCE [LARGE SCALE GENOMIC DNA]</scope>
    <source>
        <strain evidence="2">HyVt-19</strain>
    </source>
</reference>
<dbReference type="PROSITE" id="PS50851">
    <property type="entry name" value="CHEW"/>
    <property type="match status" value="1"/>
</dbReference>
<dbReference type="SUPFAM" id="SSF50341">
    <property type="entry name" value="CheW-like"/>
    <property type="match status" value="1"/>
</dbReference>
<dbReference type="PANTHER" id="PTHR22617:SF43">
    <property type="entry name" value="PROTEIN PILI"/>
    <property type="match status" value="1"/>
</dbReference>
<feature type="domain" description="CheW-like" evidence="1">
    <location>
        <begin position="46"/>
        <end position="186"/>
    </location>
</feature>
<dbReference type="SMART" id="SM00260">
    <property type="entry name" value="CheW"/>
    <property type="match status" value="1"/>
</dbReference>
<dbReference type="InterPro" id="IPR036061">
    <property type="entry name" value="CheW-like_dom_sf"/>
</dbReference>
<dbReference type="PANTHER" id="PTHR22617">
    <property type="entry name" value="CHEMOTAXIS SENSOR HISTIDINE KINASE-RELATED"/>
    <property type="match status" value="1"/>
</dbReference>
<dbReference type="Gene3D" id="2.30.30.40">
    <property type="entry name" value="SH3 Domains"/>
    <property type="match status" value="1"/>
</dbReference>
<dbReference type="InterPro" id="IPR002545">
    <property type="entry name" value="CheW-lke_dom"/>
</dbReference>
<dbReference type="EMBL" id="DQZW01000016">
    <property type="protein sequence ID" value="HDL89335.1"/>
    <property type="molecule type" value="Genomic_DNA"/>
</dbReference>
<dbReference type="InterPro" id="IPR039315">
    <property type="entry name" value="CheW"/>
</dbReference>
<dbReference type="Proteomes" id="UP000886355">
    <property type="component" value="Unassembled WGS sequence"/>
</dbReference>
<name>A0A7C0WTU7_9BACT</name>
<evidence type="ECO:0000313" key="2">
    <source>
        <dbReference type="EMBL" id="HDL89335.1"/>
    </source>
</evidence>
<evidence type="ECO:0000259" key="1">
    <source>
        <dbReference type="PROSITE" id="PS50851"/>
    </source>
</evidence>
<dbReference type="Gene3D" id="2.40.50.180">
    <property type="entry name" value="CheA-289, Domain 4"/>
    <property type="match status" value="1"/>
</dbReference>
<proteinExistence type="predicted"/>
<accession>A0A7C0WTU7</accession>
<dbReference type="GO" id="GO:0006935">
    <property type="term" value="P:chemotaxis"/>
    <property type="evidence" value="ECO:0007669"/>
    <property type="project" value="InterPro"/>
</dbReference>
<dbReference type="AlphaFoldDB" id="A0A7C0WTU7"/>
<gene>
    <name evidence="2" type="ORF">ENG14_00335</name>
</gene>
<sequence>MEEMVRLNEDSIDAPGSDASGFREILRKRAEKLAKVREEQGAAEKTISLVAFELGNERYAFEVQYVREVRMLVGITPLPHVPSFVVGITNVRGRVVSVVDIRHLLGLSITPFEKRAQMLILESPEMSFGVLVNRICGVEYVPVSDIQEAPVNTQGPDKKFIKGVTCSGLILLDELAILSDPSIHLE</sequence>
<comment type="caution">
    <text evidence="2">The sequence shown here is derived from an EMBL/GenBank/DDBJ whole genome shotgun (WGS) entry which is preliminary data.</text>
</comment>
<protein>
    <submittedName>
        <fullName evidence="2">Purine-binding chemotaxis protein CheW</fullName>
    </submittedName>
</protein>
<organism evidence="2">
    <name type="scientific">Thermodesulforhabdus norvegica</name>
    <dbReference type="NCBI Taxonomy" id="39841"/>
    <lineage>
        <taxon>Bacteria</taxon>
        <taxon>Pseudomonadati</taxon>
        <taxon>Thermodesulfobacteriota</taxon>
        <taxon>Syntrophobacteria</taxon>
        <taxon>Syntrophobacterales</taxon>
        <taxon>Thermodesulforhabdaceae</taxon>
        <taxon>Thermodesulforhabdus</taxon>
    </lineage>
</organism>
<dbReference type="Pfam" id="PF01584">
    <property type="entry name" value="CheW"/>
    <property type="match status" value="1"/>
</dbReference>
<dbReference type="GO" id="GO:0005829">
    <property type="term" value="C:cytosol"/>
    <property type="evidence" value="ECO:0007669"/>
    <property type="project" value="TreeGrafter"/>
</dbReference>
<dbReference type="GO" id="GO:0007165">
    <property type="term" value="P:signal transduction"/>
    <property type="evidence" value="ECO:0007669"/>
    <property type="project" value="InterPro"/>
</dbReference>